<gene>
    <name evidence="6" type="ORF">E6O75_ATG07862</name>
</gene>
<dbReference type="GO" id="GO:0005739">
    <property type="term" value="C:mitochondrion"/>
    <property type="evidence" value="ECO:0007669"/>
    <property type="project" value="TreeGrafter"/>
</dbReference>
<feature type="domain" description="AAA+ ATPase" evidence="5">
    <location>
        <begin position="120"/>
        <end position="270"/>
    </location>
</feature>
<dbReference type="SUPFAM" id="SSF52540">
    <property type="entry name" value="P-loop containing nucleoside triphosphate hydrolases"/>
    <property type="match status" value="1"/>
</dbReference>
<feature type="region of interest" description="Disordered" evidence="4">
    <location>
        <begin position="63"/>
        <end position="84"/>
    </location>
</feature>
<sequence>MNGSTGLTITNPLVLYRALIATSRIRPDPSQLRLALHLQKLYEALKDYEPQIEYSHRLSRLNRTLGPSSSQNVTNTSPEEGESIGSRGIWTSLLAQKEKRDSLALTKVLTSHEEAMLLNSPKGMMLHGSVGTGKSMLIDLFADSLPTRKKKRWHFNTFMLETFSRLEELRRSRLTLNRSRGMGMGVEEHSMLWLARDLIEKSPILFLDEFQLPDRTASKILTNLMTSFFQLGGVLVATSNRMPDELAKAAGVEFVPPARARTRWGFGSANTGRRLSSLPGQAGEFAMFLELLKTRCDVWEMEGGVDYRRSEASSTTKSEEQRELEERFPVGTVFPGCGLEDPTEVAESSEGSFPGLPHHYYVHSPDHPSSLSDFKTAQLATLNDPSIESTDSIPWQPSTLKVYGRNVFVPRTHNGTSSWTFAELCTTTLGPADYISLSSTYHTFIISDIPILTSLLKNEARRFITLLDALYEARCKLIISAATNPDDLFFPERRHTGETSSEGEQDAITSEAYSDLYQDATAPFRPNISSYQNQMADDALEDDPPNRAMRQAGISESDYTDTQKDPDYSPDFAIGSTFIGEDEIFAFKRATSRLWEMCGRKWHAQPSTTLWRPLPQESRRWERHLEEIPERANQGNDSSRYSRLEETTSSEGMLSSREVDEKQDEIMFRHNASPFRTSTEPPPRFHWTHVWGTVKWGKKAGAWGQGVEGLKDRKKERVDDEGKKEKGKEEGKEG</sequence>
<evidence type="ECO:0000256" key="1">
    <source>
        <dbReference type="ARBA" id="ARBA00010322"/>
    </source>
</evidence>
<dbReference type="InterPro" id="IPR003593">
    <property type="entry name" value="AAA+_ATPase"/>
</dbReference>
<reference evidence="6 7" key="1">
    <citation type="submission" date="2019-04" db="EMBL/GenBank/DDBJ databases">
        <title>High contiguity whole genome sequence and gene annotation resource for two Venturia nashicola isolates.</title>
        <authorList>
            <person name="Prokchorchik M."/>
            <person name="Won K."/>
            <person name="Lee Y."/>
            <person name="Choi E.D."/>
            <person name="Segonzac C."/>
            <person name="Sohn K.H."/>
        </authorList>
    </citation>
    <scope>NUCLEOTIDE SEQUENCE [LARGE SCALE GENOMIC DNA]</scope>
    <source>
        <strain evidence="6 7">PRI2</strain>
    </source>
</reference>
<accession>A0A4Z1NW11</accession>
<keyword evidence="3" id="KW-0067">ATP-binding</keyword>
<comment type="caution">
    <text evidence="6">The sequence shown here is derived from an EMBL/GenBank/DDBJ whole genome shotgun (WGS) entry which is preliminary data.</text>
</comment>
<evidence type="ECO:0000313" key="6">
    <source>
        <dbReference type="EMBL" id="TID15534.1"/>
    </source>
</evidence>
<dbReference type="InterPro" id="IPR005654">
    <property type="entry name" value="ATPase_AFG1-like"/>
</dbReference>
<dbReference type="Proteomes" id="UP000298493">
    <property type="component" value="Unassembled WGS sequence"/>
</dbReference>
<evidence type="ECO:0000256" key="2">
    <source>
        <dbReference type="ARBA" id="ARBA00022741"/>
    </source>
</evidence>
<dbReference type="GO" id="GO:0016887">
    <property type="term" value="F:ATP hydrolysis activity"/>
    <property type="evidence" value="ECO:0007669"/>
    <property type="project" value="InterPro"/>
</dbReference>
<evidence type="ECO:0000313" key="7">
    <source>
        <dbReference type="Proteomes" id="UP000298493"/>
    </source>
</evidence>
<feature type="compositionally biased region" description="Basic and acidic residues" evidence="4">
    <location>
        <begin position="709"/>
        <end position="734"/>
    </location>
</feature>
<dbReference type="GO" id="GO:0005524">
    <property type="term" value="F:ATP binding"/>
    <property type="evidence" value="ECO:0007669"/>
    <property type="project" value="UniProtKB-KW"/>
</dbReference>
<feature type="region of interest" description="Disordered" evidence="4">
    <location>
        <begin position="537"/>
        <end position="568"/>
    </location>
</feature>
<dbReference type="SMART" id="SM00382">
    <property type="entry name" value="AAA"/>
    <property type="match status" value="1"/>
</dbReference>
<evidence type="ECO:0000259" key="5">
    <source>
        <dbReference type="SMART" id="SM00382"/>
    </source>
</evidence>
<evidence type="ECO:0000256" key="4">
    <source>
        <dbReference type="SAM" id="MobiDB-lite"/>
    </source>
</evidence>
<protein>
    <recommendedName>
        <fullName evidence="5">AAA+ ATPase domain-containing protein</fullName>
    </recommendedName>
</protein>
<dbReference type="PANTHER" id="PTHR12169">
    <property type="entry name" value="ATPASE N2B"/>
    <property type="match status" value="1"/>
</dbReference>
<dbReference type="AlphaFoldDB" id="A0A4Z1NW11"/>
<dbReference type="Gene3D" id="3.40.50.300">
    <property type="entry name" value="P-loop containing nucleotide triphosphate hydrolases"/>
    <property type="match status" value="1"/>
</dbReference>
<comment type="similarity">
    <text evidence="1">Belongs to the AFG1 ATPase family.</text>
</comment>
<feature type="region of interest" description="Disordered" evidence="4">
    <location>
        <begin position="626"/>
        <end position="659"/>
    </location>
</feature>
<keyword evidence="7" id="KW-1185">Reference proteome</keyword>
<evidence type="ECO:0000256" key="3">
    <source>
        <dbReference type="ARBA" id="ARBA00022840"/>
    </source>
</evidence>
<dbReference type="NCBIfam" id="NF040713">
    <property type="entry name" value="ZapE"/>
    <property type="match status" value="1"/>
</dbReference>
<feature type="compositionally biased region" description="Polar residues" evidence="4">
    <location>
        <begin position="63"/>
        <end position="78"/>
    </location>
</feature>
<proteinExistence type="inferred from homology"/>
<dbReference type="PANTHER" id="PTHR12169:SF2">
    <property type="entry name" value="AFG1P"/>
    <property type="match status" value="1"/>
</dbReference>
<organism evidence="6 7">
    <name type="scientific">Venturia nashicola</name>
    <dbReference type="NCBI Taxonomy" id="86259"/>
    <lineage>
        <taxon>Eukaryota</taxon>
        <taxon>Fungi</taxon>
        <taxon>Dikarya</taxon>
        <taxon>Ascomycota</taxon>
        <taxon>Pezizomycotina</taxon>
        <taxon>Dothideomycetes</taxon>
        <taxon>Pleosporomycetidae</taxon>
        <taxon>Venturiales</taxon>
        <taxon>Venturiaceae</taxon>
        <taxon>Venturia</taxon>
    </lineage>
</organism>
<name>A0A4Z1NW11_9PEZI</name>
<dbReference type="EMBL" id="SNSC02000020">
    <property type="protein sequence ID" value="TID15534.1"/>
    <property type="molecule type" value="Genomic_DNA"/>
</dbReference>
<dbReference type="CDD" id="cd00009">
    <property type="entry name" value="AAA"/>
    <property type="match status" value="1"/>
</dbReference>
<feature type="region of interest" description="Disordered" evidence="4">
    <location>
        <begin position="701"/>
        <end position="734"/>
    </location>
</feature>
<dbReference type="InterPro" id="IPR027417">
    <property type="entry name" value="P-loop_NTPase"/>
</dbReference>
<keyword evidence="2" id="KW-0547">Nucleotide-binding</keyword>
<dbReference type="Pfam" id="PF03969">
    <property type="entry name" value="AFG1_ATPase"/>
    <property type="match status" value="2"/>
</dbReference>